<dbReference type="InterPro" id="IPR003781">
    <property type="entry name" value="CoA-bd"/>
</dbReference>
<evidence type="ECO:0000256" key="4">
    <source>
        <dbReference type="PROSITE-ProRule" id="PRU00409"/>
    </source>
</evidence>
<dbReference type="OrthoDB" id="190266at2"/>
<dbReference type="InterPro" id="IPR011761">
    <property type="entry name" value="ATP-grasp"/>
</dbReference>
<dbReference type="Pfam" id="PF13380">
    <property type="entry name" value="CoA_binding_2"/>
    <property type="match status" value="1"/>
</dbReference>
<dbReference type="HOGENOM" id="CLU_007415_3_1_11"/>
<evidence type="ECO:0000313" key="6">
    <source>
        <dbReference type="EMBL" id="ADG88299.1"/>
    </source>
</evidence>
<organism evidence="6 7">
    <name type="scientific">Thermobispora bispora (strain ATCC 19993 / DSM 43833 / CBS 139.67 / JCM 10125 / KCTC 9307 / NBRC 14880 / R51)</name>
    <dbReference type="NCBI Taxonomy" id="469371"/>
    <lineage>
        <taxon>Bacteria</taxon>
        <taxon>Bacillati</taxon>
        <taxon>Actinomycetota</taxon>
        <taxon>Actinomycetes</taxon>
        <taxon>Streptosporangiales</taxon>
        <taxon>Streptosporangiaceae</taxon>
        <taxon>Thermobispora</taxon>
    </lineage>
</organism>
<dbReference type="InterPro" id="IPR016102">
    <property type="entry name" value="Succinyl-CoA_synth-like"/>
</dbReference>
<accession>D6YAT2</accession>
<dbReference type="InterPro" id="IPR043938">
    <property type="entry name" value="Ligase_CoA_dom"/>
</dbReference>
<keyword evidence="1" id="KW-0436">Ligase</keyword>
<dbReference type="Gene3D" id="3.30.470.20">
    <property type="entry name" value="ATP-grasp fold, B domain"/>
    <property type="match status" value="1"/>
</dbReference>
<dbReference type="InterPro" id="IPR013815">
    <property type="entry name" value="ATP_grasp_subdomain_1"/>
</dbReference>
<dbReference type="EMBL" id="CP001874">
    <property type="protein sequence ID" value="ADG88299.1"/>
    <property type="molecule type" value="Genomic_DNA"/>
</dbReference>
<dbReference type="SMART" id="SM00881">
    <property type="entry name" value="CoA_binding"/>
    <property type="match status" value="1"/>
</dbReference>
<dbReference type="Gene3D" id="3.30.1490.20">
    <property type="entry name" value="ATP-grasp fold, A domain"/>
    <property type="match status" value="1"/>
</dbReference>
<dbReference type="RefSeq" id="WP_013131832.1">
    <property type="nucleotide sequence ID" value="NC_014165.1"/>
</dbReference>
<dbReference type="Proteomes" id="UP000006640">
    <property type="component" value="Chromosome"/>
</dbReference>
<dbReference type="InterPro" id="IPR036291">
    <property type="entry name" value="NAD(P)-bd_dom_sf"/>
</dbReference>
<gene>
    <name evidence="6" type="ordered locus">Tbis_1585</name>
</gene>
<evidence type="ECO:0000256" key="1">
    <source>
        <dbReference type="ARBA" id="ARBA00022598"/>
    </source>
</evidence>
<dbReference type="InterPro" id="IPR051538">
    <property type="entry name" value="Acyl-CoA_Synth/Transferase"/>
</dbReference>
<dbReference type="PROSITE" id="PS50975">
    <property type="entry name" value="ATP_GRASP"/>
    <property type="match status" value="1"/>
</dbReference>
<dbReference type="eggNOG" id="COG1042">
    <property type="taxonomic scope" value="Bacteria"/>
</dbReference>
<keyword evidence="2 4" id="KW-0547">Nucleotide-binding</keyword>
<dbReference type="SUPFAM" id="SSF51735">
    <property type="entry name" value="NAD(P)-binding Rossmann-fold domains"/>
    <property type="match status" value="1"/>
</dbReference>
<dbReference type="AlphaFoldDB" id="D6YAT2"/>
<dbReference type="GO" id="GO:0005524">
    <property type="term" value="F:ATP binding"/>
    <property type="evidence" value="ECO:0007669"/>
    <property type="project" value="UniProtKB-UniRule"/>
</dbReference>
<evidence type="ECO:0000313" key="7">
    <source>
        <dbReference type="Proteomes" id="UP000006640"/>
    </source>
</evidence>
<reference evidence="6 7" key="1">
    <citation type="submission" date="2010-01" db="EMBL/GenBank/DDBJ databases">
        <title>The complete genome of Thermobispora bispora DSM 43833.</title>
        <authorList>
            <consortium name="US DOE Joint Genome Institute (JGI-PGF)"/>
            <person name="Lucas S."/>
            <person name="Copeland A."/>
            <person name="Lapidus A."/>
            <person name="Glavina del Rio T."/>
            <person name="Dalin E."/>
            <person name="Tice H."/>
            <person name="Bruce D."/>
            <person name="Goodwin L."/>
            <person name="Pitluck S."/>
            <person name="Kyrpides N."/>
            <person name="Mavromatis K."/>
            <person name="Ivanova N."/>
            <person name="Mikhailova N."/>
            <person name="Chertkov O."/>
            <person name="Brettin T."/>
            <person name="Detter J.C."/>
            <person name="Han C."/>
            <person name="Larimer F."/>
            <person name="Land M."/>
            <person name="Hauser L."/>
            <person name="Markowitz V."/>
            <person name="Cheng J.-F."/>
            <person name="Hugenholtz P."/>
            <person name="Woyke T."/>
            <person name="Wu D."/>
            <person name="Jando M."/>
            <person name="Schneider S."/>
            <person name="Klenk H.-P."/>
            <person name="Eisen J.A."/>
        </authorList>
    </citation>
    <scope>NUCLEOTIDE SEQUENCE [LARGE SCALE GENOMIC DNA]</scope>
    <source>
        <strain evidence="7">ATCC 19993 / DSM 43833 / CBS 139.67 / JCM 10125 / KCTC 9307 / NBRC 14880 / R51</strain>
    </source>
</reference>
<evidence type="ECO:0000259" key="5">
    <source>
        <dbReference type="PROSITE" id="PS50975"/>
    </source>
</evidence>
<dbReference type="SUPFAM" id="SSF52210">
    <property type="entry name" value="Succinyl-CoA synthetase domains"/>
    <property type="match status" value="2"/>
</dbReference>
<dbReference type="Pfam" id="PF13549">
    <property type="entry name" value="ATP-grasp_5"/>
    <property type="match status" value="1"/>
</dbReference>
<evidence type="ECO:0000256" key="3">
    <source>
        <dbReference type="ARBA" id="ARBA00022840"/>
    </source>
</evidence>
<dbReference type="STRING" id="469371.Tbis_1585"/>
<dbReference type="GO" id="GO:0046872">
    <property type="term" value="F:metal ion binding"/>
    <property type="evidence" value="ECO:0007669"/>
    <property type="project" value="InterPro"/>
</dbReference>
<dbReference type="GO" id="GO:0043758">
    <property type="term" value="F:acetate-CoA ligase (ADP-forming) activity"/>
    <property type="evidence" value="ECO:0007669"/>
    <property type="project" value="InterPro"/>
</dbReference>
<dbReference type="SUPFAM" id="SSF56059">
    <property type="entry name" value="Glutathione synthetase ATP-binding domain-like"/>
    <property type="match status" value="1"/>
</dbReference>
<name>D6YAT2_THEBD</name>
<keyword evidence="7" id="KW-1185">Reference proteome</keyword>
<keyword evidence="3 4" id="KW-0067">ATP-binding</keyword>
<evidence type="ECO:0000256" key="2">
    <source>
        <dbReference type="ARBA" id="ARBA00022741"/>
    </source>
</evidence>
<dbReference type="Gene3D" id="3.40.50.720">
    <property type="entry name" value="NAD(P)-binding Rossmann-like Domain"/>
    <property type="match status" value="1"/>
</dbReference>
<dbReference type="KEGG" id="tbi:Tbis_1585"/>
<dbReference type="Gene3D" id="3.40.50.261">
    <property type="entry name" value="Succinyl-CoA synthetase domains"/>
    <property type="match status" value="2"/>
</dbReference>
<dbReference type="Pfam" id="PF13607">
    <property type="entry name" value="Succ_CoA_lig"/>
    <property type="match status" value="1"/>
</dbReference>
<dbReference type="PANTHER" id="PTHR43334">
    <property type="entry name" value="ACETATE--COA LIGASE [ADP-FORMING]"/>
    <property type="match status" value="1"/>
</dbReference>
<dbReference type="InterPro" id="IPR032875">
    <property type="entry name" value="Succ_CoA_lig_flav_dom"/>
</dbReference>
<proteinExistence type="predicted"/>
<dbReference type="PANTHER" id="PTHR43334:SF1">
    <property type="entry name" value="3-HYDROXYPROPIONATE--COA LIGASE [ADP-FORMING]"/>
    <property type="match status" value="1"/>
</dbReference>
<feature type="domain" description="ATP-grasp" evidence="5">
    <location>
        <begin position="489"/>
        <end position="526"/>
    </location>
</feature>
<protein>
    <submittedName>
        <fullName evidence="6">CoA-binding domain protein</fullName>
    </submittedName>
</protein>
<sequence>MTEPRDEQRGDALTVFRDPASVTVVGASADPAKWGHWLARGALKGAHRRAVHFVNARGAVIEGRQSVPSVRDVPGELDLVVLCVPAAGVPQVVREALDKGARGFLGITAGLDRALHPGAERELAREIRRRGARIVGPNCLGIYDAATDLQLAWGEFTPGPLGIVSQSGQLGSELANLAADSGLGVSRFVSVGNQVDVTAEEALADLAEHEQTRVVALYVESFIDGRRMIRTLRRLRDAGKPTIVLTVGASEASRAAARSHTGAMTSALDVVDAACRAAGAIRVDTPARLVAVAQALLGAPLPRGGRVAVVGDSGGQGAVAADVMAAHGLRVEPLPEAAREKLAAVLPPDAGLSNPVDLAGGGEQDMTTYATVVETLLADPGTDAVTLTGYFGSYGEHTPSIAGRELDVARRIATAAKRHGKPVVLHSMSRASETVALLRRLGVPTYHTIESAAAGLAAARRLAELPGRELPHPGTRRWPHPLDGYLAARRLLQSAGVPFPGAEPVTTVAEVAAAARRLRPPYVLKADWIAHKTEAGGVRLGLADADAACRAFEEMSAALGPGRYVLEEMDTRAGTVEMIIGARRDPTFGPVVMVGAGGVLAELYRDTALELAPVDPPTVAAMLRRLRSHALLTGWRGGPPADVDGLIRTVVAISTLICELPACGEIEVNPVRVGPDGVLAVDALVTVLADQTTEEDR</sequence>
<dbReference type="Pfam" id="PF19045">
    <property type="entry name" value="Ligase_CoA_2"/>
    <property type="match status" value="1"/>
</dbReference>